<dbReference type="GO" id="GO:0071934">
    <property type="term" value="P:thiamine transmembrane transport"/>
    <property type="evidence" value="ECO:0007669"/>
    <property type="project" value="InterPro"/>
</dbReference>
<dbReference type="GO" id="GO:0005524">
    <property type="term" value="F:ATP binding"/>
    <property type="evidence" value="ECO:0007669"/>
    <property type="project" value="UniProtKB-KW"/>
</dbReference>
<organism evidence="9 10">
    <name type="scientific">Vibrio nigripulchritudo SOn1</name>
    <dbReference type="NCBI Taxonomy" id="1238450"/>
    <lineage>
        <taxon>Bacteria</taxon>
        <taxon>Pseudomonadati</taxon>
        <taxon>Pseudomonadota</taxon>
        <taxon>Gammaproteobacteria</taxon>
        <taxon>Vibrionales</taxon>
        <taxon>Vibrionaceae</taxon>
        <taxon>Vibrio</taxon>
    </lineage>
</organism>
<evidence type="ECO:0000256" key="6">
    <source>
        <dbReference type="ARBA" id="ARBA00022967"/>
    </source>
</evidence>
<evidence type="ECO:0000256" key="3">
    <source>
        <dbReference type="ARBA" id="ARBA00022519"/>
    </source>
</evidence>
<dbReference type="InterPro" id="IPR050093">
    <property type="entry name" value="ABC_SmlMolc_Importer"/>
</dbReference>
<evidence type="ECO:0000313" key="10">
    <source>
        <dbReference type="Proteomes" id="UP000018211"/>
    </source>
</evidence>
<dbReference type="PROSITE" id="PS50893">
    <property type="entry name" value="ABC_TRANSPORTER_2"/>
    <property type="match status" value="1"/>
</dbReference>
<keyword evidence="3" id="KW-0997">Cell inner membrane</keyword>
<keyword evidence="6" id="KW-1278">Translocase</keyword>
<evidence type="ECO:0000256" key="2">
    <source>
        <dbReference type="ARBA" id="ARBA00022475"/>
    </source>
</evidence>
<dbReference type="Proteomes" id="UP000018211">
    <property type="component" value="Unassembled WGS sequence"/>
</dbReference>
<name>A0AAV2VII4_9VIBR</name>
<gene>
    <name evidence="9" type="primary">thiQ</name>
    <name evidence="9" type="ORF">VIBNISOn1_1150012</name>
</gene>
<dbReference type="InterPro" id="IPR003593">
    <property type="entry name" value="AAA+_ATPase"/>
</dbReference>
<dbReference type="GO" id="GO:0016020">
    <property type="term" value="C:membrane"/>
    <property type="evidence" value="ECO:0007669"/>
    <property type="project" value="InterPro"/>
</dbReference>
<evidence type="ECO:0000256" key="7">
    <source>
        <dbReference type="ARBA" id="ARBA00023136"/>
    </source>
</evidence>
<dbReference type="EC" id="3.6.3.-" evidence="9"/>
<keyword evidence="1" id="KW-0813">Transport</keyword>
<evidence type="ECO:0000256" key="5">
    <source>
        <dbReference type="ARBA" id="ARBA00022840"/>
    </source>
</evidence>
<dbReference type="EMBL" id="CAOF01000019">
    <property type="protein sequence ID" value="CCO44487.1"/>
    <property type="molecule type" value="Genomic_DNA"/>
</dbReference>
<dbReference type="PROSITE" id="PS00211">
    <property type="entry name" value="ABC_TRANSPORTER_1"/>
    <property type="match status" value="1"/>
</dbReference>
<dbReference type="GO" id="GO:0042626">
    <property type="term" value="F:ATPase-coupled transmembrane transporter activity"/>
    <property type="evidence" value="ECO:0007669"/>
    <property type="project" value="InterPro"/>
</dbReference>
<keyword evidence="7" id="KW-0472">Membrane</keyword>
<keyword evidence="4" id="KW-0547">Nucleotide-binding</keyword>
<evidence type="ECO:0000256" key="1">
    <source>
        <dbReference type="ARBA" id="ARBA00022448"/>
    </source>
</evidence>
<dbReference type="Pfam" id="PF00005">
    <property type="entry name" value="ABC_tran"/>
    <property type="match status" value="1"/>
</dbReference>
<evidence type="ECO:0000313" key="9">
    <source>
        <dbReference type="EMBL" id="CCO44487.1"/>
    </source>
</evidence>
<dbReference type="GO" id="GO:0016887">
    <property type="term" value="F:ATP hydrolysis activity"/>
    <property type="evidence" value="ECO:0007669"/>
    <property type="project" value="InterPro"/>
</dbReference>
<dbReference type="InterPro" id="IPR005968">
    <property type="entry name" value="Thiamine_ABC_ThiQ"/>
</dbReference>
<proteinExistence type="predicted"/>
<dbReference type="Gene3D" id="3.40.50.300">
    <property type="entry name" value="P-loop containing nucleotide triphosphate hydrolases"/>
    <property type="match status" value="1"/>
</dbReference>
<comment type="caution">
    <text evidence="9">The sequence shown here is derived from an EMBL/GenBank/DDBJ whole genome shotgun (WGS) entry which is preliminary data.</text>
</comment>
<feature type="domain" description="ABC transporter" evidence="8">
    <location>
        <begin position="1"/>
        <end position="232"/>
    </location>
</feature>
<dbReference type="InterPro" id="IPR027417">
    <property type="entry name" value="P-loop_NTPase"/>
</dbReference>
<accession>A0AAV2VII4</accession>
<evidence type="ECO:0000256" key="4">
    <source>
        <dbReference type="ARBA" id="ARBA00022741"/>
    </source>
</evidence>
<dbReference type="InterPro" id="IPR003439">
    <property type="entry name" value="ABC_transporter-like_ATP-bd"/>
</dbReference>
<dbReference type="PANTHER" id="PTHR42781:SF1">
    <property type="entry name" value="THIAMINE IMPORT ATP-BINDING PROTEIN THIQ"/>
    <property type="match status" value="1"/>
</dbReference>
<dbReference type="NCBIfam" id="TIGR01277">
    <property type="entry name" value="thiQ"/>
    <property type="match status" value="1"/>
</dbReference>
<protein>
    <submittedName>
        <fullName evidence="9">Thiamine import ATP-binding protein thiQ</fullName>
        <ecNumber evidence="9">3.6.3.-</ecNumber>
    </submittedName>
</protein>
<dbReference type="SMART" id="SM00382">
    <property type="entry name" value="AAA"/>
    <property type="match status" value="1"/>
</dbReference>
<dbReference type="SUPFAM" id="SSF52540">
    <property type="entry name" value="P-loop containing nucleoside triphosphate hydrolases"/>
    <property type="match status" value="1"/>
</dbReference>
<dbReference type="AlphaFoldDB" id="A0AAV2VII4"/>
<dbReference type="InterPro" id="IPR017871">
    <property type="entry name" value="ABC_transporter-like_CS"/>
</dbReference>
<keyword evidence="2" id="KW-1003">Cell membrane</keyword>
<keyword evidence="5 9" id="KW-0067">ATP-binding</keyword>
<dbReference type="PANTHER" id="PTHR42781">
    <property type="entry name" value="SPERMIDINE/PUTRESCINE IMPORT ATP-BINDING PROTEIN POTA"/>
    <property type="match status" value="1"/>
</dbReference>
<evidence type="ECO:0000259" key="8">
    <source>
        <dbReference type="PROSITE" id="PS50893"/>
    </source>
</evidence>
<keyword evidence="9" id="KW-0378">Hydrolase</keyword>
<sequence length="236" mass="25868">MTILKLHDVRYRYNNESFQFNLEVEEGDILALMGPSGAGKSTLLALVAGFIQPQGGEILVSGQSVIGRVPHQIPLSMLFQENNLFAHLSVRENIGLGIEPGLKLSSTEKQRVEDAARMVGIHDYLDRLPEQLSGGQKQRVALARCFVQPHGIWLLDEPFSALDPVIREEMLALVQSLAKERGIAVVMVTHHISDAKAIATKFAFMSRGQVQETLPVSELVSTGSNQELAAFVRAGE</sequence>
<reference evidence="9 10" key="1">
    <citation type="journal article" date="2013" name="ISME J.">
        <title>Comparative genomics of pathogenic lineages of Vibrio nigripulchritudo identifies virulence-associated traits.</title>
        <authorList>
            <person name="Goudenege D."/>
            <person name="Labreuche Y."/>
            <person name="Krin E."/>
            <person name="Ansquer D."/>
            <person name="Mangenot S."/>
            <person name="Calteau A."/>
            <person name="Medigue C."/>
            <person name="Mazel D."/>
            <person name="Polz M.F."/>
            <person name="Le Roux F."/>
        </authorList>
    </citation>
    <scope>NUCLEOTIDE SEQUENCE [LARGE SCALE GENOMIC DNA]</scope>
    <source>
        <strain evidence="9 10">SOn1</strain>
    </source>
</reference>